<evidence type="ECO:0000256" key="1">
    <source>
        <dbReference type="ARBA" id="ARBA00022630"/>
    </source>
</evidence>
<dbReference type="PANTHER" id="PTHR43278:SF1">
    <property type="entry name" value="IRON-SULFUR FLAVOPROTEIN MJ1083"/>
    <property type="match status" value="1"/>
</dbReference>
<dbReference type="InterPro" id="IPR029039">
    <property type="entry name" value="Flavoprotein-like_sf"/>
</dbReference>
<evidence type="ECO:0000256" key="2">
    <source>
        <dbReference type="ARBA" id="ARBA00022643"/>
    </source>
</evidence>
<keyword evidence="2" id="KW-0288">FMN</keyword>
<evidence type="ECO:0000259" key="3">
    <source>
        <dbReference type="Pfam" id="PF03358"/>
    </source>
</evidence>
<dbReference type="Proteomes" id="UP001223079">
    <property type="component" value="Unassembled WGS sequence"/>
</dbReference>
<dbReference type="Gene3D" id="3.40.50.360">
    <property type="match status" value="1"/>
</dbReference>
<organism evidence="4 5">
    <name type="scientific">Streptococcus moroccensis</name>
    <dbReference type="NCBI Taxonomy" id="1451356"/>
    <lineage>
        <taxon>Bacteria</taxon>
        <taxon>Bacillati</taxon>
        <taxon>Bacillota</taxon>
        <taxon>Bacilli</taxon>
        <taxon>Lactobacillales</taxon>
        <taxon>Streptococcaceae</taxon>
        <taxon>Streptococcus</taxon>
    </lineage>
</organism>
<comment type="caution">
    <text evidence="4">The sequence shown here is derived from an EMBL/GenBank/DDBJ whole genome shotgun (WGS) entry which is preliminary data.</text>
</comment>
<evidence type="ECO:0000313" key="4">
    <source>
        <dbReference type="EMBL" id="MDQ0222351.1"/>
    </source>
</evidence>
<dbReference type="Pfam" id="PF03358">
    <property type="entry name" value="FMN_red"/>
    <property type="match status" value="1"/>
</dbReference>
<name>A0ABT9YRW5_9STRE</name>
<protein>
    <submittedName>
        <fullName evidence="4">Multimeric flavodoxin WrbA</fullName>
    </submittedName>
</protein>
<feature type="domain" description="NADPH-dependent FMN reductase-like" evidence="3">
    <location>
        <begin position="4"/>
        <end position="52"/>
    </location>
</feature>
<accession>A0ABT9YRW5</accession>
<reference evidence="4 5" key="1">
    <citation type="submission" date="2023-07" db="EMBL/GenBank/DDBJ databases">
        <title>Genomic Encyclopedia of Type Strains, Phase IV (KMG-IV): sequencing the most valuable type-strain genomes for metagenomic binning, comparative biology and taxonomic classification.</title>
        <authorList>
            <person name="Goeker M."/>
        </authorList>
    </citation>
    <scope>NUCLEOTIDE SEQUENCE [LARGE SCALE GENOMIC DNA]</scope>
    <source>
        <strain evidence="4 5">DSM 105143</strain>
    </source>
</reference>
<dbReference type="InterPro" id="IPR051796">
    <property type="entry name" value="ISF_SsuE-like"/>
</dbReference>
<gene>
    <name evidence="4" type="ORF">J2S23_000903</name>
</gene>
<dbReference type="InterPro" id="IPR005025">
    <property type="entry name" value="FMN_Rdtase-like_dom"/>
</dbReference>
<dbReference type="PANTHER" id="PTHR43278">
    <property type="entry name" value="NAD(P)H-DEPENDENT FMN-CONTAINING OXIDOREDUCTASE YWQN-RELATED"/>
    <property type="match status" value="1"/>
</dbReference>
<dbReference type="RefSeq" id="WP_307121555.1">
    <property type="nucleotide sequence ID" value="NZ_JAUSTM010000007.1"/>
</dbReference>
<proteinExistence type="predicted"/>
<dbReference type="SUPFAM" id="SSF52218">
    <property type="entry name" value="Flavoproteins"/>
    <property type="match status" value="1"/>
</dbReference>
<evidence type="ECO:0000313" key="5">
    <source>
        <dbReference type="Proteomes" id="UP001223079"/>
    </source>
</evidence>
<keyword evidence="5" id="KW-1185">Reference proteome</keyword>
<dbReference type="EMBL" id="JAUSTM010000007">
    <property type="protein sequence ID" value="MDQ0222351.1"/>
    <property type="molecule type" value="Genomic_DNA"/>
</dbReference>
<sequence length="62" mass="6749">MSSVLVISTSLRAKSNSDILTESLIKGAQDAGHEVEHISLKGKELKFCIGCLVCQKTQKFVK</sequence>
<keyword evidence="1" id="KW-0285">Flavoprotein</keyword>